<comment type="caution">
    <text evidence="1">The sequence shown here is derived from an EMBL/GenBank/DDBJ whole genome shotgun (WGS) entry which is preliminary data.</text>
</comment>
<evidence type="ECO:0008006" key="3">
    <source>
        <dbReference type="Google" id="ProtNLM"/>
    </source>
</evidence>
<dbReference type="InterPro" id="IPR021804">
    <property type="entry name" value="DUF3375"/>
</dbReference>
<accession>A0ABQ2DD65</accession>
<organism evidence="1 2">
    <name type="scientific">Glutamicibacter ardleyensis</name>
    <dbReference type="NCBI Taxonomy" id="225894"/>
    <lineage>
        <taxon>Bacteria</taxon>
        <taxon>Bacillati</taxon>
        <taxon>Actinomycetota</taxon>
        <taxon>Actinomycetes</taxon>
        <taxon>Micrococcales</taxon>
        <taxon>Micrococcaceae</taxon>
        <taxon>Glutamicibacter</taxon>
    </lineage>
</organism>
<gene>
    <name evidence="1" type="ORF">GCM10007173_09890</name>
</gene>
<dbReference type="Pfam" id="PF11855">
    <property type="entry name" value="DUF3375"/>
    <property type="match status" value="1"/>
</dbReference>
<reference evidence="2" key="1">
    <citation type="journal article" date="2019" name="Int. J. Syst. Evol. Microbiol.">
        <title>The Global Catalogue of Microorganisms (GCM) 10K type strain sequencing project: providing services to taxonomists for standard genome sequencing and annotation.</title>
        <authorList>
            <consortium name="The Broad Institute Genomics Platform"/>
            <consortium name="The Broad Institute Genome Sequencing Center for Infectious Disease"/>
            <person name="Wu L."/>
            <person name="Ma J."/>
        </authorList>
    </citation>
    <scope>NUCLEOTIDE SEQUENCE [LARGE SCALE GENOMIC DNA]</scope>
    <source>
        <strain evidence="2">CGMCC 1.3685</strain>
    </source>
</reference>
<proteinExistence type="predicted"/>
<dbReference type="EMBL" id="BMKX01000002">
    <property type="protein sequence ID" value="GGJ53379.1"/>
    <property type="molecule type" value="Genomic_DNA"/>
</dbReference>
<sequence length="488" mass="54574">MYMQPSHRANSLWLQSQQFKSSASYRLLTAQPWAVAFIRSEFTADKPRVAMELFHASLDSFLKLARTSDEQIPQTYSAQDFAESWVKQGLLTRPLIDGRFVYEPSAQTLRTLRFLADFSTDDSHLNSSRLNTLLSSLESLAHETDPDPQARIRALESQIALRQAQIDELRTGDDPAVLSRATALSAARSVLDLASSLPADFRRMRDGVQEMLYSLREDILDASTAKGVAIGQVLEADRQLRSTSEGETFRGFTEFLNSPDAQQRFRAALSEVLERDFVDDLDTPERQILTNLLRELRRQAAEVHTSYGKLSESLHAFVQSEDYQQAQLLRHAVRNAETAIMKSVTLKPRSGLAPLELFAPQFMTLAGLGVFDPSEHVAPPPLAAAPEYSVSDIVRTPSTPEADMSFLREAVTEHLGASPHERVPLDKLFHVLPETHRHLNTVRALIEIGRTNGESVSETQMMTLSFKQVDGTERTAILPALTFTKEPL</sequence>
<keyword evidence="2" id="KW-1185">Reference proteome</keyword>
<name>A0ABQ2DD65_9MICC</name>
<evidence type="ECO:0000313" key="2">
    <source>
        <dbReference type="Proteomes" id="UP000606115"/>
    </source>
</evidence>
<protein>
    <recommendedName>
        <fullName evidence="3">DUF3375 domain-containing protein</fullName>
    </recommendedName>
</protein>
<evidence type="ECO:0000313" key="1">
    <source>
        <dbReference type="EMBL" id="GGJ53379.1"/>
    </source>
</evidence>
<dbReference type="Proteomes" id="UP000606115">
    <property type="component" value="Unassembled WGS sequence"/>
</dbReference>